<evidence type="ECO:0000313" key="2">
    <source>
        <dbReference type="EMBL" id="MDC0668792.1"/>
    </source>
</evidence>
<evidence type="ECO:0000256" key="1">
    <source>
        <dbReference type="SAM" id="SignalP"/>
    </source>
</evidence>
<reference evidence="2 3" key="1">
    <citation type="submission" date="2022-11" db="EMBL/GenBank/DDBJ databases">
        <title>Minimal conservation of predation-associated metabolite biosynthetic gene clusters underscores biosynthetic potential of Myxococcota including descriptions for ten novel species: Archangium lansinium sp. nov., Myxococcus landrumus sp. nov., Nannocystis bai.</title>
        <authorList>
            <person name="Ahearne A."/>
            <person name="Stevens C."/>
            <person name="Dowd S."/>
        </authorList>
    </citation>
    <scope>NUCLEOTIDE SEQUENCE [LARGE SCALE GENOMIC DNA]</scope>
    <source>
        <strain evidence="2 3">NCELM</strain>
    </source>
</reference>
<feature type="signal peptide" evidence="1">
    <location>
        <begin position="1"/>
        <end position="27"/>
    </location>
</feature>
<feature type="chain" id="PRO_5045682448" evidence="1">
    <location>
        <begin position="28"/>
        <end position="164"/>
    </location>
</feature>
<keyword evidence="1" id="KW-0732">Signal</keyword>
<protein>
    <submittedName>
        <fullName evidence="2">Uncharacterized protein</fullName>
    </submittedName>
</protein>
<sequence>MIRSFAIRATTLAVALSTLARVESAHARPRPDNDNFFFATEILEPLFADKQQTFGATTEIGDPTTCSGNSSSVWYAYTPEVDELVRADTFGSKYDTTLSVYVGELLDELDEVACNDDAVDSQSELAFEATAGVTYFFMVAAFSGEQGGFMRFHFEVIADDMAAG</sequence>
<dbReference type="EMBL" id="JAQNDN010000005">
    <property type="protein sequence ID" value="MDC0668792.1"/>
    <property type="molecule type" value="Genomic_DNA"/>
</dbReference>
<organism evidence="2 3">
    <name type="scientific">Nannocystis radixulma</name>
    <dbReference type="NCBI Taxonomy" id="2995305"/>
    <lineage>
        <taxon>Bacteria</taxon>
        <taxon>Pseudomonadati</taxon>
        <taxon>Myxococcota</taxon>
        <taxon>Polyangia</taxon>
        <taxon>Nannocystales</taxon>
        <taxon>Nannocystaceae</taxon>
        <taxon>Nannocystis</taxon>
    </lineage>
</organism>
<dbReference type="RefSeq" id="WP_271998293.1">
    <property type="nucleotide sequence ID" value="NZ_JAQNDN010000005.1"/>
</dbReference>
<proteinExistence type="predicted"/>
<accession>A0ABT5B3V7</accession>
<comment type="caution">
    <text evidence="2">The sequence shown here is derived from an EMBL/GenBank/DDBJ whole genome shotgun (WGS) entry which is preliminary data.</text>
</comment>
<gene>
    <name evidence="2" type="ORF">POL58_13645</name>
</gene>
<keyword evidence="3" id="KW-1185">Reference proteome</keyword>
<dbReference type="Proteomes" id="UP001217838">
    <property type="component" value="Unassembled WGS sequence"/>
</dbReference>
<evidence type="ECO:0000313" key="3">
    <source>
        <dbReference type="Proteomes" id="UP001217838"/>
    </source>
</evidence>
<name>A0ABT5B3V7_9BACT</name>